<organism evidence="1 2">
    <name type="scientific">Bifidobacterium pseudolongum subsp. pseudolongum</name>
    <dbReference type="NCBI Taxonomy" id="31954"/>
    <lineage>
        <taxon>Bacteria</taxon>
        <taxon>Bacillati</taxon>
        <taxon>Actinomycetota</taxon>
        <taxon>Actinomycetes</taxon>
        <taxon>Bifidobacteriales</taxon>
        <taxon>Bifidobacteriaceae</taxon>
        <taxon>Bifidobacterium</taxon>
    </lineage>
</organism>
<comment type="caution">
    <text evidence="1">The sequence shown here is derived from an EMBL/GenBank/DDBJ whole genome shotgun (WGS) entry which is preliminary data.</text>
</comment>
<dbReference type="EMBL" id="RYUN01000002">
    <property type="protein sequence ID" value="RYQ23675.1"/>
    <property type="molecule type" value="Genomic_DNA"/>
</dbReference>
<evidence type="ECO:0000313" key="1">
    <source>
        <dbReference type="EMBL" id="RYQ23675.1"/>
    </source>
</evidence>
<gene>
    <name evidence="1" type="ORF">PG2054B_0062</name>
</gene>
<dbReference type="RefSeq" id="WP_129904837.1">
    <property type="nucleotide sequence ID" value="NZ_RYUN01000002.1"/>
</dbReference>
<accession>A0A4Q5ABB9</accession>
<dbReference type="Proteomes" id="UP000294221">
    <property type="component" value="Unassembled WGS sequence"/>
</dbReference>
<protein>
    <submittedName>
        <fullName evidence="1">Uncharacterized protein</fullName>
    </submittedName>
</protein>
<reference evidence="1 2" key="1">
    <citation type="submission" date="2018-12" db="EMBL/GenBank/DDBJ databases">
        <title>Unveiling genomic diversity among members of the Bifidobacterium pseudolongum species, a widely distributed gut commensal of the animal kingdom.</title>
        <authorList>
            <person name="Lugli G.A."/>
            <person name="Duranti S."/>
            <person name="Albert K."/>
            <person name="Mancabelli L."/>
            <person name="Napoli S."/>
            <person name="Viappiani A."/>
            <person name="Anzalone R."/>
            <person name="Longhi G."/>
            <person name="Milani C."/>
            <person name="Turroni F."/>
            <person name="Alessandri G."/>
            <person name="Sela D.A."/>
            <person name="Van Sinderen D."/>
            <person name="Ventura M."/>
        </authorList>
    </citation>
    <scope>NUCLEOTIDE SEQUENCE [LARGE SCALE GENOMIC DNA]</scope>
    <source>
        <strain evidence="1 2">2054B</strain>
    </source>
</reference>
<name>A0A4Q5ABB9_9BIFI</name>
<dbReference type="AlphaFoldDB" id="A0A4Q5ABB9"/>
<proteinExistence type="predicted"/>
<evidence type="ECO:0000313" key="2">
    <source>
        <dbReference type="Proteomes" id="UP000294221"/>
    </source>
</evidence>
<sequence length="272" mass="29629">MDALRCSHANKEVGLEDALSMSDEERAAHVRSCNPLLMAAHGCPLCEAIAFIDDIELCPLAETRNMPIHRGDRNYARQERMANTETTLRRRHAANLIAKHAARGTLDVLADRVVKSHGGEDALAEDDGYYALMRHNVKAAAKDAGSYAEAVSVIADVMMFRSINAAAQCNAVPSFALYGVYETKLAGLFTPALQTVLNMLVLQALLPIIEARIKATEGGLDREGFLPSALAMKQARWILALAVVCAPRAPQYLPVRGSYSDRAIAVRGMKRE</sequence>